<evidence type="ECO:0000313" key="6">
    <source>
        <dbReference type="Proteomes" id="UP000186879"/>
    </source>
</evidence>
<dbReference type="Proteomes" id="UP000267921">
    <property type="component" value="Unassembled WGS sequence"/>
</dbReference>
<sequence length="657" mass="73353">MQKKRSTFTFASAGKKSRPKARKTRKRSDKQVLADHIFWCSSCNVPLIGPVCDTCGSEGTKLTLTSPSDVRFVSAYERDLLDDLLRQLYGCNPFVDRVILLNKVAGDDRNDEVLVDGILIGHMYFDILQKKSKFEPTDMGASILINHTHSKIAHLHYTGRHLNGKKISMEGIDHFSLDIEKGDPVLLRCGKLVGIGISLEDSANFRPGKPLLRVKKIKKISANLKQPVPSMDSVIKANQSSLKKIESNAINMIKGIGNDPAYSSFPVNVSFSGGKDSLVVLDLARRALDASRLRAIFLNTGIEFPETVQFAHEFCNDNGIELIEKRAENAFWDNVESFGPPGKDFRWCCKVCKLGPANSAFESCSAENPCLAVDGKRKYESFSRQETAATEVNPFVPGQLNVFPIRQWRAIEVWLYIYWKNLAYNPLYDMGFERVGCYLCPSTLECEFERVRQLFPELYERWMAYLQKWTASKGLPPEYAEYGFWRWQQHPPKMLALAKQLGISIKPVETEDFSISAVSGHSVCSGGDFSVEARIRGVSLSEASDVLRMMGNVVYSPEMGVVLAKSRSCTVKFFASGNLKVTAADRKIADRMYRNACLQLLRIARCSGCGVCLNACAKGSIELKNGKIKIHDSCTGCGKCNESCVVIRYANRIIPDI</sequence>
<dbReference type="RefSeq" id="WP_072561447.1">
    <property type="nucleotide sequence ID" value="NZ_CP017921.1"/>
</dbReference>
<dbReference type="OrthoDB" id="5817at2157"/>
<reference evidence="4 8" key="3">
    <citation type="submission" date="2018-10" db="EMBL/GenBank/DDBJ databases">
        <title>Cultivation of a novel Methanohalophilus strain from Kebrit Deep of the Red Sea and a genomic comparison of members of the genus Methanohalophilus.</title>
        <authorList>
            <person name="Guan Y."/>
            <person name="Ngugi D.K."/>
            <person name="Stingl U."/>
        </authorList>
    </citation>
    <scope>NUCLEOTIDE SEQUENCE [LARGE SCALE GENOMIC DNA]</scope>
    <source>
        <strain evidence="4 8">DSM 3094</strain>
    </source>
</reference>
<dbReference type="Pfam" id="PF01507">
    <property type="entry name" value="PAPS_reduct"/>
    <property type="match status" value="1"/>
</dbReference>
<accession>A0A1L3Q2B9</accession>
<evidence type="ECO:0000259" key="2">
    <source>
        <dbReference type="PROSITE" id="PS51379"/>
    </source>
</evidence>
<dbReference type="InterPro" id="IPR050128">
    <property type="entry name" value="Sulfate_adenylyltrnsfr_sub2"/>
</dbReference>
<dbReference type="NCBIfam" id="NF010366">
    <property type="entry name" value="PRK13795.1-1"/>
    <property type="match status" value="1"/>
</dbReference>
<dbReference type="STRING" id="2177.BHR79_05570"/>
<dbReference type="EMBL" id="RJJG01000003">
    <property type="protein sequence ID" value="RNI09936.1"/>
    <property type="molecule type" value="Genomic_DNA"/>
</dbReference>
<dbReference type="EMBL" id="FNMU01000006">
    <property type="protein sequence ID" value="SDW89948.1"/>
    <property type="molecule type" value="Genomic_DNA"/>
</dbReference>
<dbReference type="Proteomes" id="UP000198669">
    <property type="component" value="Unassembled WGS sequence"/>
</dbReference>
<feature type="compositionally biased region" description="Basic residues" evidence="1">
    <location>
        <begin position="15"/>
        <end position="28"/>
    </location>
</feature>
<evidence type="ECO:0000313" key="8">
    <source>
        <dbReference type="Proteomes" id="UP000267921"/>
    </source>
</evidence>
<evidence type="ECO:0000313" key="5">
    <source>
        <dbReference type="EMBL" id="SDW89948.1"/>
    </source>
</evidence>
<dbReference type="InterPro" id="IPR002500">
    <property type="entry name" value="PAPS_reduct_dom"/>
</dbReference>
<reference evidence="5 7" key="2">
    <citation type="submission" date="2016-10" db="EMBL/GenBank/DDBJ databases">
        <authorList>
            <person name="de Groot N.N."/>
        </authorList>
    </citation>
    <scope>NUCLEOTIDE SEQUENCE [LARGE SCALE GENOMIC DNA]</scope>
    <source>
        <strain evidence="5 7">Z-7982</strain>
    </source>
</reference>
<dbReference type="SUPFAM" id="SSF54862">
    <property type="entry name" value="4Fe-4S ferredoxins"/>
    <property type="match status" value="1"/>
</dbReference>
<organism evidence="3 6">
    <name type="scientific">Methanohalophilus halophilus</name>
    <dbReference type="NCBI Taxonomy" id="2177"/>
    <lineage>
        <taxon>Archaea</taxon>
        <taxon>Methanobacteriati</taxon>
        <taxon>Methanobacteriota</taxon>
        <taxon>Stenosarchaea group</taxon>
        <taxon>Methanomicrobia</taxon>
        <taxon>Methanosarcinales</taxon>
        <taxon>Methanosarcinaceae</taxon>
        <taxon>Methanohalophilus</taxon>
    </lineage>
</organism>
<feature type="domain" description="4Fe-4S ferredoxin-type" evidence="2">
    <location>
        <begin position="596"/>
        <end position="626"/>
    </location>
</feature>
<dbReference type="KEGG" id="mhaz:BHR79_05570"/>
<feature type="region of interest" description="Disordered" evidence="1">
    <location>
        <begin position="1"/>
        <end position="28"/>
    </location>
</feature>
<gene>
    <name evidence="3" type="ORF">BHR79_05570</name>
    <name evidence="4" type="ORF">EFE40_04685</name>
    <name evidence="5" type="ORF">SAMN04515625_1821</name>
</gene>
<dbReference type="GO" id="GO:0003824">
    <property type="term" value="F:catalytic activity"/>
    <property type="evidence" value="ECO:0007669"/>
    <property type="project" value="InterPro"/>
</dbReference>
<proteinExistence type="predicted"/>
<dbReference type="GeneID" id="30583213"/>
<dbReference type="PROSITE" id="PS51379">
    <property type="entry name" value="4FE4S_FER_2"/>
    <property type="match status" value="1"/>
</dbReference>
<dbReference type="Gene3D" id="3.40.50.620">
    <property type="entry name" value="HUPs"/>
    <property type="match status" value="1"/>
</dbReference>
<evidence type="ECO:0000256" key="1">
    <source>
        <dbReference type="SAM" id="MobiDB-lite"/>
    </source>
</evidence>
<dbReference type="PANTHER" id="PTHR43196">
    <property type="entry name" value="SULFATE ADENYLYLTRANSFERASE SUBUNIT 2"/>
    <property type="match status" value="1"/>
</dbReference>
<dbReference type="Proteomes" id="UP000186879">
    <property type="component" value="Chromosome"/>
</dbReference>
<keyword evidence="6" id="KW-1185">Reference proteome</keyword>
<dbReference type="SUPFAM" id="SSF52402">
    <property type="entry name" value="Adenine nucleotide alpha hydrolases-like"/>
    <property type="match status" value="1"/>
</dbReference>
<evidence type="ECO:0000313" key="3">
    <source>
        <dbReference type="EMBL" id="APH39009.1"/>
    </source>
</evidence>
<protein>
    <submittedName>
        <fullName evidence="3">Phosphoadenosine phosphosulfate reductase</fullName>
    </submittedName>
</protein>
<evidence type="ECO:0000313" key="7">
    <source>
        <dbReference type="Proteomes" id="UP000198669"/>
    </source>
</evidence>
<reference evidence="3 6" key="1">
    <citation type="submission" date="2016-10" db="EMBL/GenBank/DDBJ databases">
        <title>Methanohalophilus halophilus.</title>
        <authorList>
            <person name="L'haridon S."/>
        </authorList>
    </citation>
    <scope>NUCLEOTIDE SEQUENCE [LARGE SCALE GENOMIC DNA]</scope>
    <source>
        <strain evidence="3 6">Z-7982</strain>
    </source>
</reference>
<dbReference type="InterPro" id="IPR014729">
    <property type="entry name" value="Rossmann-like_a/b/a_fold"/>
</dbReference>
<dbReference type="InterPro" id="IPR017896">
    <property type="entry name" value="4Fe4S_Fe-S-bd"/>
</dbReference>
<evidence type="ECO:0000313" key="4">
    <source>
        <dbReference type="EMBL" id="RNI09936.1"/>
    </source>
</evidence>
<dbReference type="PANTHER" id="PTHR43196:SF2">
    <property type="entry name" value="PHOSPHOADENOSINE PHOSPHOSULFATE REDUCTASE"/>
    <property type="match status" value="1"/>
</dbReference>
<dbReference type="CDD" id="cd23947">
    <property type="entry name" value="PAPS_reductase-like_YbdN"/>
    <property type="match status" value="1"/>
</dbReference>
<dbReference type="AlphaFoldDB" id="A0A1L3Q2B9"/>
<dbReference type="Gene3D" id="3.30.70.20">
    <property type="match status" value="1"/>
</dbReference>
<dbReference type="EMBL" id="CP017921">
    <property type="protein sequence ID" value="APH39009.1"/>
    <property type="molecule type" value="Genomic_DNA"/>
</dbReference>
<name>A0A1L3Q2B9_9EURY</name>